<dbReference type="AlphaFoldDB" id="A0A5C6B2Y2"/>
<dbReference type="EMBL" id="SJPN01000002">
    <property type="protein sequence ID" value="TWU05891.1"/>
    <property type="molecule type" value="Genomic_DNA"/>
</dbReference>
<accession>A0A5C6B2Y2</accession>
<keyword evidence="3" id="KW-1185">Reference proteome</keyword>
<organism evidence="2 3">
    <name type="scientific">Stieleria varia</name>
    <dbReference type="NCBI Taxonomy" id="2528005"/>
    <lineage>
        <taxon>Bacteria</taxon>
        <taxon>Pseudomonadati</taxon>
        <taxon>Planctomycetota</taxon>
        <taxon>Planctomycetia</taxon>
        <taxon>Pirellulales</taxon>
        <taxon>Pirellulaceae</taxon>
        <taxon>Stieleria</taxon>
    </lineage>
</organism>
<evidence type="ECO:0008006" key="4">
    <source>
        <dbReference type="Google" id="ProtNLM"/>
    </source>
</evidence>
<gene>
    <name evidence="2" type="ORF">Pla52n_16060</name>
</gene>
<dbReference type="Proteomes" id="UP000320176">
    <property type="component" value="Unassembled WGS sequence"/>
</dbReference>
<evidence type="ECO:0000313" key="3">
    <source>
        <dbReference type="Proteomes" id="UP000320176"/>
    </source>
</evidence>
<proteinExistence type="predicted"/>
<dbReference type="RefSeq" id="WP_146519068.1">
    <property type="nucleotide sequence ID" value="NZ_CP151726.1"/>
</dbReference>
<feature type="signal peptide" evidence="1">
    <location>
        <begin position="1"/>
        <end position="20"/>
    </location>
</feature>
<dbReference type="Gene3D" id="1.25.10.10">
    <property type="entry name" value="Leucine-rich Repeat Variant"/>
    <property type="match status" value="1"/>
</dbReference>
<feature type="chain" id="PRO_5022983049" description="HEAT repeat protein" evidence="1">
    <location>
        <begin position="21"/>
        <end position="406"/>
    </location>
</feature>
<comment type="caution">
    <text evidence="2">The sequence shown here is derived from an EMBL/GenBank/DDBJ whole genome shotgun (WGS) entry which is preliminary data.</text>
</comment>
<evidence type="ECO:0000313" key="2">
    <source>
        <dbReference type="EMBL" id="TWU05891.1"/>
    </source>
</evidence>
<dbReference type="Gene3D" id="1.25.40.10">
    <property type="entry name" value="Tetratricopeptide repeat domain"/>
    <property type="match status" value="1"/>
</dbReference>
<dbReference type="InterPro" id="IPR011990">
    <property type="entry name" value="TPR-like_helical_dom_sf"/>
</dbReference>
<protein>
    <recommendedName>
        <fullName evidence="4">HEAT repeat protein</fullName>
    </recommendedName>
</protein>
<dbReference type="OrthoDB" id="212249at2"/>
<dbReference type="InterPro" id="IPR011989">
    <property type="entry name" value="ARM-like"/>
</dbReference>
<dbReference type="SUPFAM" id="SSF48371">
    <property type="entry name" value="ARM repeat"/>
    <property type="match status" value="1"/>
</dbReference>
<sequence length="406" mass="43749" precursor="true">MTCRSFLLIAGFLLVGVAAAPTVPADTIDLVGGGQISGRILEKKGSNDTGTVIIAINDQMKLAVPMAKVSKLLLDSEFAGYSKAAAAAGDDPEKHYELARLCATQELTAHRNYHMQRAIELDPDHSKARSALGYVQSGKGWILFEEQQRNRGLINSGGWKLPEAIALEEAKDEAALTAKRWHREVASLRKAALSNNKNAAESLAALQAIEDPLAAEAIADELAKSAGGKQPKAMRLLWVQKLGQFRNGPAVQALTLAGVNDADPDVRDEALNQLTQFGWRSAAGLYVQMLDPKKSSNRDVKNALAALLRAPDPELWRVYADALVTTHETEIPAGAGTNAGFSQNGNGSFSTGSKKVVIKEDFKNPDALLLLREIAPGADFGYNKQAWLDYFAEQLTSYNGGLNRDL</sequence>
<evidence type="ECO:0000256" key="1">
    <source>
        <dbReference type="SAM" id="SignalP"/>
    </source>
</evidence>
<dbReference type="InterPro" id="IPR016024">
    <property type="entry name" value="ARM-type_fold"/>
</dbReference>
<keyword evidence="1" id="KW-0732">Signal</keyword>
<name>A0A5C6B2Y2_9BACT</name>
<reference evidence="2 3" key="1">
    <citation type="submission" date="2019-02" db="EMBL/GenBank/DDBJ databases">
        <title>Deep-cultivation of Planctomycetes and their phenomic and genomic characterization uncovers novel biology.</title>
        <authorList>
            <person name="Wiegand S."/>
            <person name="Jogler M."/>
            <person name="Boedeker C."/>
            <person name="Pinto D."/>
            <person name="Vollmers J."/>
            <person name="Rivas-Marin E."/>
            <person name="Kohn T."/>
            <person name="Peeters S.H."/>
            <person name="Heuer A."/>
            <person name="Rast P."/>
            <person name="Oberbeckmann S."/>
            <person name="Bunk B."/>
            <person name="Jeske O."/>
            <person name="Meyerdierks A."/>
            <person name="Storesund J.E."/>
            <person name="Kallscheuer N."/>
            <person name="Luecker S."/>
            <person name="Lage O.M."/>
            <person name="Pohl T."/>
            <person name="Merkel B.J."/>
            <person name="Hornburger P."/>
            <person name="Mueller R.-W."/>
            <person name="Bruemmer F."/>
            <person name="Labrenz M."/>
            <person name="Spormann A.M."/>
            <person name="Op Den Camp H."/>
            <person name="Overmann J."/>
            <person name="Amann R."/>
            <person name="Jetten M.S.M."/>
            <person name="Mascher T."/>
            <person name="Medema M.H."/>
            <person name="Devos D.P."/>
            <person name="Kaster A.-K."/>
            <person name="Ovreas L."/>
            <person name="Rohde M."/>
            <person name="Galperin M.Y."/>
            <person name="Jogler C."/>
        </authorList>
    </citation>
    <scope>NUCLEOTIDE SEQUENCE [LARGE SCALE GENOMIC DNA]</scope>
    <source>
        <strain evidence="2 3">Pla52n</strain>
    </source>
</reference>